<dbReference type="AlphaFoldDB" id="T0GAR3"/>
<evidence type="ECO:0000256" key="2">
    <source>
        <dbReference type="ARBA" id="ARBA00022692"/>
    </source>
</evidence>
<dbReference type="Proteomes" id="UP000015454">
    <property type="component" value="Unassembled WGS sequence"/>
</dbReference>
<accession>T0GAR3</accession>
<dbReference type="InterPro" id="IPR035952">
    <property type="entry name" value="Rhomboid-like_sf"/>
</dbReference>
<evidence type="ECO:0000256" key="5">
    <source>
        <dbReference type="SAM" id="Phobius"/>
    </source>
</evidence>
<keyword evidence="3 5" id="KW-1133">Transmembrane helix</keyword>
<reference evidence="6" key="1">
    <citation type="submission" date="2013-05" db="EMBL/GenBank/DDBJ databases">
        <authorList>
            <person name="Harkins D.M."/>
            <person name="Durkin A.S."/>
            <person name="Brinkac L.M."/>
            <person name="Haft D.H."/>
            <person name="Selengut J.D."/>
            <person name="Sanka R."/>
            <person name="DePew J."/>
            <person name="Purushe J."/>
            <person name="Hartskeerl R.A."/>
            <person name="Ahmed A."/>
            <person name="van der Linden H."/>
            <person name="Goris M.G.A."/>
            <person name="Vinetz J.M."/>
            <person name="Sutton G.G."/>
            <person name="Nierman W.C."/>
            <person name="Fouts D.E."/>
        </authorList>
    </citation>
    <scope>NUCLEOTIDE SEQUENCE [LARGE SCALE GENOMIC DNA]</scope>
    <source>
        <strain evidence="6">5399</strain>
    </source>
</reference>
<evidence type="ECO:0000313" key="7">
    <source>
        <dbReference type="Proteomes" id="UP000015454"/>
    </source>
</evidence>
<feature type="transmembrane region" description="Helical" evidence="5">
    <location>
        <begin position="133"/>
        <end position="155"/>
    </location>
</feature>
<feature type="transmembrane region" description="Helical" evidence="5">
    <location>
        <begin position="88"/>
        <end position="113"/>
    </location>
</feature>
<keyword evidence="4 5" id="KW-0472">Membrane</keyword>
<evidence type="ECO:0000313" key="6">
    <source>
        <dbReference type="EMBL" id="EQA43929.1"/>
    </source>
</evidence>
<feature type="transmembrane region" description="Helical" evidence="5">
    <location>
        <begin position="176"/>
        <end position="199"/>
    </location>
</feature>
<evidence type="ECO:0000256" key="1">
    <source>
        <dbReference type="ARBA" id="ARBA00004141"/>
    </source>
</evidence>
<evidence type="ECO:0000256" key="3">
    <source>
        <dbReference type="ARBA" id="ARBA00022989"/>
    </source>
</evidence>
<name>T0GAR3_9LEPT</name>
<gene>
    <name evidence="6" type="ORF">LEP1GSC050_2702</name>
</gene>
<dbReference type="OrthoDB" id="9778756at2"/>
<protein>
    <submittedName>
        <fullName evidence="6">Uncharacterized protein</fullName>
    </submittedName>
</protein>
<dbReference type="EMBL" id="AHMO02000008">
    <property type="protein sequence ID" value="EQA43929.1"/>
    <property type="molecule type" value="Genomic_DNA"/>
</dbReference>
<keyword evidence="2 5" id="KW-0812">Transmembrane</keyword>
<dbReference type="SUPFAM" id="SSF144091">
    <property type="entry name" value="Rhomboid-like"/>
    <property type="match status" value="1"/>
</dbReference>
<organism evidence="6 7">
    <name type="scientific">Leptospira broomii serovar Hurstbridge str. 5399</name>
    <dbReference type="NCBI Taxonomy" id="1049789"/>
    <lineage>
        <taxon>Bacteria</taxon>
        <taxon>Pseudomonadati</taxon>
        <taxon>Spirochaetota</taxon>
        <taxon>Spirochaetia</taxon>
        <taxon>Leptospirales</taxon>
        <taxon>Leptospiraceae</taxon>
        <taxon>Leptospira</taxon>
    </lineage>
</organism>
<comment type="subcellular location">
    <subcellularLocation>
        <location evidence="1">Membrane</location>
        <topology evidence="1">Multi-pass membrane protein</topology>
    </subcellularLocation>
</comment>
<dbReference type="GO" id="GO:0016020">
    <property type="term" value="C:membrane"/>
    <property type="evidence" value="ECO:0007669"/>
    <property type="project" value="UniProtKB-SubCell"/>
</dbReference>
<evidence type="ECO:0000256" key="4">
    <source>
        <dbReference type="ARBA" id="ARBA00023136"/>
    </source>
</evidence>
<comment type="caution">
    <text evidence="6">The sequence shown here is derived from an EMBL/GenBank/DDBJ whole genome shotgun (WGS) entry which is preliminary data.</text>
</comment>
<feature type="transmembrane region" description="Helical" evidence="5">
    <location>
        <begin position="50"/>
        <end position="67"/>
    </location>
</feature>
<keyword evidence="7" id="KW-1185">Reference proteome</keyword>
<dbReference type="STRING" id="1049789.LEP1GSC050_2702"/>
<feature type="transmembrane region" description="Helical" evidence="5">
    <location>
        <begin position="205"/>
        <end position="229"/>
    </location>
</feature>
<proteinExistence type="predicted"/>
<sequence length="297" mass="34586">MTIRLSKLIRYKKRLKVFTRLDFALSAKDFFFPLKRFLQNFSQNFHIENLTGYFAAVTAVVSAYSLLFDSDFGNITPLTLKERDWASILLYVFKVNSSFFGNPWIGLIFYVYVFFFMGKILEDDLGVPRFNMYLWLGAVQITAGAIFSLYVPLAVDSSLFYECLFLAVAYRHPNMQIYIFFIIPVRIKWLGFLVAGIMLYTRITYVMITGSAFPLLGILIGLSNLILFYGKDIWRDLRGNVRTQMKSVKVDSLPTVHKCFVCGITEKDDPQMDFRYCVECTDHEYCEKHLHNHKHVK</sequence>